<keyword evidence="8" id="KW-0539">Nucleus</keyword>
<keyword evidence="2" id="KW-0479">Metal-binding</keyword>
<sequence>GEERAHRRRGVRAQPPGQGGGAPRPRQADPARVRSNAGVQGPGRCKQELLLDQQLCKLENNSSLGQEVPQIKEEQEELCTGQEREQPLVLEEEDVFRSTPDGSDHSDHQSQHSELCQTRSAEEEEPVGNISLNLTQSEADGEGSGVSNSERRLRSHSHHVAESEGSKPSSCGSAGSAQSTEPQQQNRAPERDSCSKEFSNMKKLQTSPGKHTGKKLLRCRVCGETFKVLSVFKEHLRTHAGEKPHRCIRCGKEFRYRSVLARHHKTHTEEKPHKCLLCRKRFTSCSFNLKKHMMIHTGEKPYSCTASFLLSPLLQKYTSQQYGGQDRTNFA</sequence>
<keyword evidence="7" id="KW-0804">Transcription</keyword>
<comment type="subcellular location">
    <subcellularLocation>
        <location evidence="1">Nucleus</location>
    </subcellularLocation>
</comment>
<feature type="compositionally biased region" description="Basic and acidic residues" evidence="10">
    <location>
        <begin position="102"/>
        <end position="111"/>
    </location>
</feature>
<evidence type="ECO:0000256" key="10">
    <source>
        <dbReference type="SAM" id="MobiDB-lite"/>
    </source>
</evidence>
<protein>
    <recommendedName>
        <fullName evidence="11">C2H2-type domain-containing protein</fullName>
    </recommendedName>
</protein>
<feature type="region of interest" description="Disordered" evidence="10">
    <location>
        <begin position="61"/>
        <end position="211"/>
    </location>
</feature>
<reference evidence="12" key="1">
    <citation type="submission" date="2019-06" db="EMBL/GenBank/DDBJ databases">
        <authorList>
            <consortium name="Wellcome Sanger Institute Data Sharing"/>
        </authorList>
    </citation>
    <scope>NUCLEOTIDE SEQUENCE [LARGE SCALE GENOMIC DNA]</scope>
</reference>
<keyword evidence="4 9" id="KW-0863">Zinc-finger</keyword>
<evidence type="ECO:0000256" key="8">
    <source>
        <dbReference type="ARBA" id="ARBA00023242"/>
    </source>
</evidence>
<dbReference type="Pfam" id="PF00096">
    <property type="entry name" value="zf-C2H2"/>
    <property type="match status" value="1"/>
</dbReference>
<keyword evidence="3" id="KW-0677">Repeat</keyword>
<dbReference type="GO" id="GO:0045893">
    <property type="term" value="P:positive regulation of DNA-templated transcription"/>
    <property type="evidence" value="ECO:0007669"/>
    <property type="project" value="UniProtKB-ARBA"/>
</dbReference>
<evidence type="ECO:0000256" key="5">
    <source>
        <dbReference type="ARBA" id="ARBA00022833"/>
    </source>
</evidence>
<evidence type="ECO:0000256" key="7">
    <source>
        <dbReference type="ARBA" id="ARBA00023163"/>
    </source>
</evidence>
<dbReference type="FunFam" id="3.30.160.60:FF:002343">
    <property type="entry name" value="Zinc finger protein 33A"/>
    <property type="match status" value="1"/>
</dbReference>
<dbReference type="GO" id="GO:0005694">
    <property type="term" value="C:chromosome"/>
    <property type="evidence" value="ECO:0007669"/>
    <property type="project" value="UniProtKB-ARBA"/>
</dbReference>
<dbReference type="GO" id="GO:0005634">
    <property type="term" value="C:nucleus"/>
    <property type="evidence" value="ECO:0007669"/>
    <property type="project" value="UniProtKB-SubCell"/>
</dbReference>
<name>A0A667YHZ0_9TELE</name>
<dbReference type="Gene3D" id="3.30.160.60">
    <property type="entry name" value="Classic Zinc Finger"/>
    <property type="match status" value="3"/>
</dbReference>
<feature type="domain" description="C2H2-type" evidence="11">
    <location>
        <begin position="217"/>
        <end position="244"/>
    </location>
</feature>
<dbReference type="FunFam" id="3.30.160.60:FF:001732">
    <property type="entry name" value="Zgc:162936"/>
    <property type="match status" value="1"/>
</dbReference>
<organism evidence="12 13">
    <name type="scientific">Myripristis murdjan</name>
    <name type="common">pinecone soldierfish</name>
    <dbReference type="NCBI Taxonomy" id="586833"/>
    <lineage>
        <taxon>Eukaryota</taxon>
        <taxon>Metazoa</taxon>
        <taxon>Chordata</taxon>
        <taxon>Craniata</taxon>
        <taxon>Vertebrata</taxon>
        <taxon>Euteleostomi</taxon>
        <taxon>Actinopterygii</taxon>
        <taxon>Neopterygii</taxon>
        <taxon>Teleostei</taxon>
        <taxon>Neoteleostei</taxon>
        <taxon>Acanthomorphata</taxon>
        <taxon>Holocentriformes</taxon>
        <taxon>Holocentridae</taxon>
        <taxon>Myripristis</taxon>
    </lineage>
</organism>
<dbReference type="SUPFAM" id="SSF57667">
    <property type="entry name" value="beta-beta-alpha zinc fingers"/>
    <property type="match status" value="3"/>
</dbReference>
<reference evidence="12" key="2">
    <citation type="submission" date="2025-08" db="UniProtKB">
        <authorList>
            <consortium name="Ensembl"/>
        </authorList>
    </citation>
    <scope>IDENTIFICATION</scope>
</reference>
<evidence type="ECO:0000259" key="11">
    <source>
        <dbReference type="PROSITE" id="PS50157"/>
    </source>
</evidence>
<feature type="region of interest" description="Disordered" evidence="10">
    <location>
        <begin position="1"/>
        <end position="44"/>
    </location>
</feature>
<dbReference type="GO" id="GO:0043565">
    <property type="term" value="F:sequence-specific DNA binding"/>
    <property type="evidence" value="ECO:0007669"/>
    <property type="project" value="UniProtKB-ARBA"/>
</dbReference>
<keyword evidence="5" id="KW-0862">Zinc</keyword>
<evidence type="ECO:0000256" key="4">
    <source>
        <dbReference type="ARBA" id="ARBA00022771"/>
    </source>
</evidence>
<dbReference type="GO" id="GO:0008270">
    <property type="term" value="F:zinc ion binding"/>
    <property type="evidence" value="ECO:0007669"/>
    <property type="project" value="UniProtKB-KW"/>
</dbReference>
<keyword evidence="13" id="KW-1185">Reference proteome</keyword>
<dbReference type="AlphaFoldDB" id="A0A667YHZ0"/>
<dbReference type="PANTHER" id="PTHR24394">
    <property type="entry name" value="ZINC FINGER PROTEIN"/>
    <property type="match status" value="1"/>
</dbReference>
<dbReference type="InterPro" id="IPR013087">
    <property type="entry name" value="Znf_C2H2_type"/>
</dbReference>
<dbReference type="SMART" id="SM00355">
    <property type="entry name" value="ZnF_C2H2"/>
    <property type="match status" value="3"/>
</dbReference>
<dbReference type="Ensembl" id="ENSMMDT00005021350.1">
    <property type="protein sequence ID" value="ENSMMDP00005020866.1"/>
    <property type="gene ID" value="ENSMMDG00005010245.1"/>
</dbReference>
<evidence type="ECO:0000256" key="6">
    <source>
        <dbReference type="ARBA" id="ARBA00023015"/>
    </source>
</evidence>
<evidence type="ECO:0000256" key="2">
    <source>
        <dbReference type="ARBA" id="ARBA00022723"/>
    </source>
</evidence>
<accession>A0A667YHZ0</accession>
<evidence type="ECO:0000256" key="3">
    <source>
        <dbReference type="ARBA" id="ARBA00022737"/>
    </source>
</evidence>
<dbReference type="PROSITE" id="PS00028">
    <property type="entry name" value="ZINC_FINGER_C2H2_1"/>
    <property type="match status" value="2"/>
</dbReference>
<feature type="compositionally biased region" description="Polar residues" evidence="10">
    <location>
        <begin position="196"/>
        <end position="209"/>
    </location>
</feature>
<dbReference type="PROSITE" id="PS50157">
    <property type="entry name" value="ZINC_FINGER_C2H2_2"/>
    <property type="match status" value="3"/>
</dbReference>
<dbReference type="Proteomes" id="UP000472263">
    <property type="component" value="Chromosome 16"/>
</dbReference>
<proteinExistence type="predicted"/>
<feature type="domain" description="C2H2-type" evidence="11">
    <location>
        <begin position="245"/>
        <end position="272"/>
    </location>
</feature>
<evidence type="ECO:0000313" key="12">
    <source>
        <dbReference type="Ensembl" id="ENSMMDP00005020866.1"/>
    </source>
</evidence>
<dbReference type="GO" id="GO:0000981">
    <property type="term" value="F:DNA-binding transcription factor activity, RNA polymerase II-specific"/>
    <property type="evidence" value="ECO:0007669"/>
    <property type="project" value="TreeGrafter"/>
</dbReference>
<keyword evidence="6" id="KW-0805">Transcription regulation</keyword>
<evidence type="ECO:0000313" key="13">
    <source>
        <dbReference type="Proteomes" id="UP000472263"/>
    </source>
</evidence>
<dbReference type="PANTHER" id="PTHR24394:SF48">
    <property type="entry name" value="ZINC FINGER PROTEIN 771"/>
    <property type="match status" value="1"/>
</dbReference>
<feature type="domain" description="C2H2-type" evidence="11">
    <location>
        <begin position="273"/>
        <end position="301"/>
    </location>
</feature>
<feature type="compositionally biased region" description="Polar residues" evidence="10">
    <location>
        <begin position="166"/>
        <end position="187"/>
    </location>
</feature>
<dbReference type="InterPro" id="IPR036236">
    <property type="entry name" value="Znf_C2H2_sf"/>
</dbReference>
<feature type="compositionally biased region" description="Basic residues" evidence="10">
    <location>
        <begin position="1"/>
        <end position="11"/>
    </location>
</feature>
<dbReference type="GeneTree" id="ENSGT00940000157046"/>
<evidence type="ECO:0000256" key="9">
    <source>
        <dbReference type="PROSITE-ProRule" id="PRU00042"/>
    </source>
</evidence>
<reference evidence="12" key="3">
    <citation type="submission" date="2025-09" db="UniProtKB">
        <authorList>
            <consortium name="Ensembl"/>
        </authorList>
    </citation>
    <scope>IDENTIFICATION</scope>
</reference>
<evidence type="ECO:0000256" key="1">
    <source>
        <dbReference type="ARBA" id="ARBA00004123"/>
    </source>
</evidence>